<dbReference type="InterPro" id="IPR015815">
    <property type="entry name" value="HIBADH-related"/>
</dbReference>
<accession>A0A2M9CMA8</accession>
<dbReference type="InterPro" id="IPR006115">
    <property type="entry name" value="6PGDH_NADP-bd"/>
</dbReference>
<dbReference type="PANTHER" id="PTHR43060">
    <property type="entry name" value="3-HYDROXYISOBUTYRATE DEHYDROGENASE-LIKE 1, MITOCHONDRIAL-RELATED"/>
    <property type="match status" value="1"/>
</dbReference>
<comment type="similarity">
    <text evidence="1">Belongs to the HIBADH-related family.</text>
</comment>
<evidence type="ECO:0000313" key="8">
    <source>
        <dbReference type="EMBL" id="PJJ73025.1"/>
    </source>
</evidence>
<keyword evidence="2" id="KW-0560">Oxidoreductase</keyword>
<evidence type="ECO:0000313" key="9">
    <source>
        <dbReference type="Proteomes" id="UP000228758"/>
    </source>
</evidence>
<dbReference type="SUPFAM" id="SSF51735">
    <property type="entry name" value="NAD(P)-binding Rossmann-fold domains"/>
    <property type="match status" value="1"/>
</dbReference>
<evidence type="ECO:0000256" key="4">
    <source>
        <dbReference type="PIRSR" id="PIRSR000103-1"/>
    </source>
</evidence>
<dbReference type="Proteomes" id="UP000228758">
    <property type="component" value="Unassembled WGS sequence"/>
</dbReference>
<dbReference type="GO" id="GO:0016491">
    <property type="term" value="F:oxidoreductase activity"/>
    <property type="evidence" value="ECO:0007669"/>
    <property type="project" value="UniProtKB-KW"/>
</dbReference>
<feature type="domain" description="3-hydroxyisobutyrate dehydrogenase-like NAD-binding" evidence="7">
    <location>
        <begin position="160"/>
        <end position="265"/>
    </location>
</feature>
<comment type="caution">
    <text evidence="8">The sequence shown here is derived from an EMBL/GenBank/DDBJ whole genome shotgun (WGS) entry which is preliminary data.</text>
</comment>
<dbReference type="InterPro" id="IPR013328">
    <property type="entry name" value="6PGD_dom2"/>
</dbReference>
<dbReference type="InterPro" id="IPR008927">
    <property type="entry name" value="6-PGluconate_DH-like_C_sf"/>
</dbReference>
<gene>
    <name evidence="8" type="ORF">CLV46_2605</name>
</gene>
<dbReference type="Gene3D" id="1.10.1040.10">
    <property type="entry name" value="N-(1-d-carboxylethyl)-l-norvaline Dehydrogenase, domain 2"/>
    <property type="match status" value="1"/>
</dbReference>
<dbReference type="InterPro" id="IPR036291">
    <property type="entry name" value="NAD(P)-bd_dom_sf"/>
</dbReference>
<dbReference type="PIRSF" id="PIRSF000103">
    <property type="entry name" value="HIBADH"/>
    <property type="match status" value="1"/>
</dbReference>
<evidence type="ECO:0000256" key="3">
    <source>
        <dbReference type="ARBA" id="ARBA00023027"/>
    </source>
</evidence>
<protein>
    <submittedName>
        <fullName evidence="8">3-hydroxyisobutyrate dehydrogenase/2-hydroxy-3-oxopropionate reductase</fullName>
    </submittedName>
</protein>
<evidence type="ECO:0000256" key="5">
    <source>
        <dbReference type="SAM" id="MobiDB-lite"/>
    </source>
</evidence>
<dbReference type="OrthoDB" id="3185659at2"/>
<evidence type="ECO:0000256" key="2">
    <source>
        <dbReference type="ARBA" id="ARBA00023002"/>
    </source>
</evidence>
<name>A0A2M9CMA8_9MICO</name>
<sequence length="289" mass="29820">MTSSSAVIVGLGNLGSPLASRLLEVGWDVAVLDTAEERVAELRGEGAREIDVADLGREPLVCFVVPGEQAIRSVLERVEGPLEGLVVVISTLAPQTAIDVAATLAERGARMIDAPVSGGADRARAGELTVLVGGADEHVADARPLLDAIGDTVLHVGPVGAGSAAKLANQLVTFASLGAVLEAARLADAYGVAESTVIEALGTATGDTWVGRTWGFYDDLAADYDRRDVPDDDRPWVKDLAAVRAAASGAGLEVPVADVLSRTLADDIRTHAQRSRQTDSEGAQEGADA</sequence>
<dbReference type="SUPFAM" id="SSF48179">
    <property type="entry name" value="6-phosphogluconate dehydrogenase C-terminal domain-like"/>
    <property type="match status" value="1"/>
</dbReference>
<dbReference type="Gene3D" id="3.40.50.720">
    <property type="entry name" value="NAD(P)-binding Rossmann-like Domain"/>
    <property type="match status" value="1"/>
</dbReference>
<dbReference type="GO" id="GO:0051287">
    <property type="term" value="F:NAD binding"/>
    <property type="evidence" value="ECO:0007669"/>
    <property type="project" value="InterPro"/>
</dbReference>
<reference evidence="8 9" key="1">
    <citation type="submission" date="2017-11" db="EMBL/GenBank/DDBJ databases">
        <title>Genomic Encyclopedia of Archaeal and Bacterial Type Strains, Phase II (KMG-II): From Individual Species to Whole Genera.</title>
        <authorList>
            <person name="Goeker M."/>
        </authorList>
    </citation>
    <scope>NUCLEOTIDE SEQUENCE [LARGE SCALE GENOMIC DNA]</scope>
    <source>
        <strain evidence="8 9">DSM 27393</strain>
    </source>
</reference>
<evidence type="ECO:0000256" key="1">
    <source>
        <dbReference type="ARBA" id="ARBA00009080"/>
    </source>
</evidence>
<keyword evidence="9" id="KW-1185">Reference proteome</keyword>
<dbReference type="EMBL" id="PGFF01000001">
    <property type="protein sequence ID" value="PJJ73025.1"/>
    <property type="molecule type" value="Genomic_DNA"/>
</dbReference>
<dbReference type="PANTHER" id="PTHR43060:SF15">
    <property type="entry name" value="3-HYDROXYISOBUTYRATE DEHYDROGENASE-LIKE 1, MITOCHONDRIAL-RELATED"/>
    <property type="match status" value="1"/>
</dbReference>
<feature type="domain" description="6-phosphogluconate dehydrogenase NADP-binding" evidence="6">
    <location>
        <begin position="8"/>
        <end position="157"/>
    </location>
</feature>
<dbReference type="AlphaFoldDB" id="A0A2M9CMA8"/>
<evidence type="ECO:0000259" key="7">
    <source>
        <dbReference type="Pfam" id="PF14833"/>
    </source>
</evidence>
<dbReference type="RefSeq" id="WP_100365158.1">
    <property type="nucleotide sequence ID" value="NZ_PGFF01000001.1"/>
</dbReference>
<feature type="region of interest" description="Disordered" evidence="5">
    <location>
        <begin position="270"/>
        <end position="289"/>
    </location>
</feature>
<proteinExistence type="inferred from homology"/>
<dbReference type="Pfam" id="PF03446">
    <property type="entry name" value="NAD_binding_2"/>
    <property type="match status" value="1"/>
</dbReference>
<feature type="active site" evidence="4">
    <location>
        <position position="166"/>
    </location>
</feature>
<dbReference type="Pfam" id="PF14833">
    <property type="entry name" value="NAD_binding_11"/>
    <property type="match status" value="1"/>
</dbReference>
<dbReference type="InterPro" id="IPR029154">
    <property type="entry name" value="HIBADH-like_NADP-bd"/>
</dbReference>
<organism evidence="8 9">
    <name type="scientific">Diaminobutyricimonas aerilata</name>
    <dbReference type="NCBI Taxonomy" id="1162967"/>
    <lineage>
        <taxon>Bacteria</taxon>
        <taxon>Bacillati</taxon>
        <taxon>Actinomycetota</taxon>
        <taxon>Actinomycetes</taxon>
        <taxon>Micrococcales</taxon>
        <taxon>Microbacteriaceae</taxon>
        <taxon>Diaminobutyricimonas</taxon>
    </lineage>
</organism>
<evidence type="ECO:0000259" key="6">
    <source>
        <dbReference type="Pfam" id="PF03446"/>
    </source>
</evidence>
<dbReference type="GO" id="GO:0050661">
    <property type="term" value="F:NADP binding"/>
    <property type="evidence" value="ECO:0007669"/>
    <property type="project" value="InterPro"/>
</dbReference>
<keyword evidence="3" id="KW-0520">NAD</keyword>